<comment type="subcellular location">
    <subcellularLocation>
        <location evidence="1">Cell membrane</location>
        <topology evidence="1">Multi-pass membrane protein</topology>
    </subcellularLocation>
</comment>
<evidence type="ECO:0000256" key="1">
    <source>
        <dbReference type="ARBA" id="ARBA00004651"/>
    </source>
</evidence>
<dbReference type="Gene3D" id="1.20.1250.20">
    <property type="entry name" value="MFS general substrate transporter like domains"/>
    <property type="match status" value="1"/>
</dbReference>
<reference evidence="7" key="1">
    <citation type="submission" date="2020-10" db="EMBL/GenBank/DDBJ databases">
        <title>Complete genome sequence of Bacillus velezensis NST6.</title>
        <authorList>
            <person name="Choi J."/>
        </authorList>
    </citation>
    <scope>NUCLEOTIDE SEQUENCE [LARGE SCALE GENOMIC DNA]</scope>
    <source>
        <strain evidence="7">NST6</strain>
    </source>
</reference>
<dbReference type="PANTHER" id="PTHR23513">
    <property type="entry name" value="INTEGRAL MEMBRANE EFFLUX PROTEIN-RELATED"/>
    <property type="match status" value="1"/>
</dbReference>
<dbReference type="InterPro" id="IPR011701">
    <property type="entry name" value="MFS"/>
</dbReference>
<organism evidence="6 7">
    <name type="scientific">Bacillus velezensis</name>
    <dbReference type="NCBI Taxonomy" id="492670"/>
    <lineage>
        <taxon>Bacteria</taxon>
        <taxon>Bacillati</taxon>
        <taxon>Bacillota</taxon>
        <taxon>Bacilli</taxon>
        <taxon>Bacillales</taxon>
        <taxon>Bacillaceae</taxon>
        <taxon>Bacillus</taxon>
        <taxon>Bacillus amyloliquefaciens group</taxon>
    </lineage>
</organism>
<dbReference type="Proteomes" id="UP000587477">
    <property type="component" value="Chromosome"/>
</dbReference>
<dbReference type="InterPro" id="IPR036259">
    <property type="entry name" value="MFS_trans_sf"/>
</dbReference>
<dbReference type="PANTHER" id="PTHR23513:SF6">
    <property type="entry name" value="MAJOR FACILITATOR SUPERFAMILY ASSOCIATED DOMAIN-CONTAINING PROTEIN"/>
    <property type="match status" value="1"/>
</dbReference>
<protein>
    <submittedName>
        <fullName evidence="6">Enterobactin exporter EntS</fullName>
    </submittedName>
</protein>
<evidence type="ECO:0000256" key="5">
    <source>
        <dbReference type="ARBA" id="ARBA00023136"/>
    </source>
</evidence>
<keyword evidence="4" id="KW-1133">Transmembrane helix</keyword>
<evidence type="ECO:0000313" key="6">
    <source>
        <dbReference type="EMBL" id="QOY26419.1"/>
    </source>
</evidence>
<evidence type="ECO:0000256" key="3">
    <source>
        <dbReference type="ARBA" id="ARBA00022692"/>
    </source>
</evidence>
<dbReference type="GO" id="GO:0005886">
    <property type="term" value="C:plasma membrane"/>
    <property type="evidence" value="ECO:0007669"/>
    <property type="project" value="UniProtKB-SubCell"/>
</dbReference>
<dbReference type="SUPFAM" id="SSF103473">
    <property type="entry name" value="MFS general substrate transporter"/>
    <property type="match status" value="1"/>
</dbReference>
<proteinExistence type="predicted"/>
<sequence length="412" mass="45890">MIKNRALLFVVSSNFIHKLTENIYDLVLPLLILYFTNSPILMGVCYALGFLADFLAAYFGGAVIDSYNRKKVLIFISISQAFLISFIPIFHEFQILTAPLVLFIAFFIDLLIAMYGLTDISIIPEIVKKSDLPSANSFSQIALSIATSIGPSIAGLSLTIFGLFNSLWFTFSGFLILIFSLRLINYSDKEITAAATPKEILRKSFEGLKYTLSIKVYKLLTLWNLFINLGLTGAVLMIMFKLKEELHITETQIGFIYTLSAAGGIISGLILPYVHRFFKSAHALFISSFMTALSLLILAHSDHWLTIGILNSILMGSIGLNSRLVSLLFQTHVPADYLGRVFSGSRLISTLLAPLSVLAAGYFSHKLGTLHVFQAGSFIIILTNIVFLFTSLRHEDWRLLKEESDVKNEKLV</sequence>
<dbReference type="GO" id="GO:0022857">
    <property type="term" value="F:transmembrane transporter activity"/>
    <property type="evidence" value="ECO:0007669"/>
    <property type="project" value="InterPro"/>
</dbReference>
<dbReference type="RefSeq" id="WP_017419352.1">
    <property type="nucleotide sequence ID" value="NZ_BDDG01000008.1"/>
</dbReference>
<dbReference type="EMBL" id="CP063687">
    <property type="protein sequence ID" value="QOY26419.1"/>
    <property type="molecule type" value="Genomic_DNA"/>
</dbReference>
<name>A0A411A279_BACVE</name>
<evidence type="ECO:0000313" key="7">
    <source>
        <dbReference type="Proteomes" id="UP000587477"/>
    </source>
</evidence>
<dbReference type="CDD" id="cd06173">
    <property type="entry name" value="MFS_MefA_like"/>
    <property type="match status" value="1"/>
</dbReference>
<evidence type="ECO:0000256" key="2">
    <source>
        <dbReference type="ARBA" id="ARBA00022475"/>
    </source>
</evidence>
<dbReference type="AlphaFoldDB" id="A0A411A279"/>
<keyword evidence="5" id="KW-0472">Membrane</keyword>
<dbReference type="Pfam" id="PF07690">
    <property type="entry name" value="MFS_1"/>
    <property type="match status" value="1"/>
</dbReference>
<keyword evidence="2" id="KW-1003">Cell membrane</keyword>
<keyword evidence="3" id="KW-0812">Transmembrane</keyword>
<evidence type="ECO:0000256" key="4">
    <source>
        <dbReference type="ARBA" id="ARBA00022989"/>
    </source>
</evidence>
<gene>
    <name evidence="6" type="primary">entS</name>
    <name evidence="6" type="ORF">BACVE_001382</name>
</gene>
<accession>A0A411A279</accession>